<organism evidence="1 2">
    <name type="scientific">Galleria mellonella</name>
    <name type="common">Greater wax moth</name>
    <dbReference type="NCBI Taxonomy" id="7137"/>
    <lineage>
        <taxon>Eukaryota</taxon>
        <taxon>Metazoa</taxon>
        <taxon>Ecdysozoa</taxon>
        <taxon>Arthropoda</taxon>
        <taxon>Hexapoda</taxon>
        <taxon>Insecta</taxon>
        <taxon>Pterygota</taxon>
        <taxon>Neoptera</taxon>
        <taxon>Endopterygota</taxon>
        <taxon>Lepidoptera</taxon>
        <taxon>Glossata</taxon>
        <taxon>Ditrysia</taxon>
        <taxon>Pyraloidea</taxon>
        <taxon>Pyralidae</taxon>
        <taxon>Galleriinae</taxon>
        <taxon>Galleria</taxon>
    </lineage>
</organism>
<protein>
    <submittedName>
        <fullName evidence="2">Uncharacterized protein LOC113510713</fullName>
    </submittedName>
</protein>
<proteinExistence type="predicted"/>
<accession>A0A6J1WAX6</accession>
<keyword evidence="1" id="KW-1185">Reference proteome</keyword>
<dbReference type="GeneID" id="113510713"/>
<dbReference type="Proteomes" id="UP001652740">
    <property type="component" value="Unplaced"/>
</dbReference>
<dbReference type="InParanoid" id="A0A6J1WAX6"/>
<name>A0A6J1WAX6_GALME</name>
<reference evidence="2" key="1">
    <citation type="submission" date="2025-08" db="UniProtKB">
        <authorList>
            <consortium name="RefSeq"/>
        </authorList>
    </citation>
    <scope>IDENTIFICATION</scope>
    <source>
        <tissue evidence="2">Whole larvae</tissue>
    </source>
</reference>
<dbReference type="KEGG" id="gmw:113510713"/>
<evidence type="ECO:0000313" key="2">
    <source>
        <dbReference type="RefSeq" id="XP_026750021.2"/>
    </source>
</evidence>
<evidence type="ECO:0000313" key="1">
    <source>
        <dbReference type="Proteomes" id="UP001652740"/>
    </source>
</evidence>
<dbReference type="RefSeq" id="XP_026750021.2">
    <property type="nucleotide sequence ID" value="XM_026894220.3"/>
</dbReference>
<dbReference type="AlphaFoldDB" id="A0A6J1WAX6"/>
<gene>
    <name evidence="2" type="primary">LOC113510713</name>
</gene>
<sequence length="649" mass="75927">MASTKTKRVKKPIDIDFNVKVTLDNTAPLNQIVEDLHRREYQSRAYSLYHKLLAHRRNSRAFTRKAYHFTLPGHPLNAFTEGFDGGIGNDYFEEFSYKSLMPKMITKIRNIEKTDPVTKLMREKRDWKNKVCDIKRVHMAKYSSRVKLEVCNDEVIQCPKYMVEMAEILESDPDPNFTDCYNWYYSGSGNLQLVCINWVDYLLHSEFSCVYLSRFTTDNLAIDFENTVSFNCGDEYDIRETVCSPQNIVALRTKYKIFILKIEEQENNLLFRKLRCFESEVTFTGISFDKHHTNILYATTLDCKLTIVNIDRMTKRSLILKQKPELKDNWNCVVGASRGMFMHIQRDSVTAYDKRTNKVVNTWSGVKRIVDELDCNVISAAVQLEGTDKLYFTTNHHLFLMDTRCSKASNMKVVQRWTHGMQCVPTFISVQDAEFNKELIFMSSQWCEDMCVVSNYSDRLSRQSDIDGVSIPYRPPSIFNVLYEAQQKRLCWDLYNPIKNRLPMSISGMVEVRRNNQFVILMHNSLGDISSHVLYPSYMENLMEDNALQELHEWSKNYVIKRKPFEVTNVHDISGLWKKLKAVSKHDIDLIIQAHQPIHMKVDEQQVYSTFQNEEVMPELLDVWKNDQPEETVAEETRNLSLQFTSDSE</sequence>